<dbReference type="Gene3D" id="3.40.47.10">
    <property type="match status" value="1"/>
</dbReference>
<dbReference type="Pfam" id="PF02803">
    <property type="entry name" value="Thiolase_C"/>
    <property type="match status" value="1"/>
</dbReference>
<sequence>MRDAVIVDAVRTPIGKGKPGGALSGVHPVDLHAHAIRSLIERTGIDPALVDDVISGAVGQIGEQSGNTARWAALAAGLPESVPAVTVDRQCGSSQQAIHFAAQGVIAGAYDVVIASGIESMSRIPIGSQAAGKDFLGPGVAGRYPEGLVPQGISAELIAQRWNLSREQLDAFAAESHRRAASAWSDGRFAAEVSPLKLDAVEVTGDETIRPNTTPEVLAGLKPAFKSDFWQQRFPDLDWRVTAGNSSPINDGSAAVLITSSDTAAKLGLRPRARLHSFAVVGDDPLYMLTGIIPATRKVLDRAGLSLADIDAFEVNEAFASVVLAWQAETGADLTRVNVNGGATAIGHPLGASGARLMTTLLGVLEQTGGRYGLQTMCEAGGLANATVIERL</sequence>
<dbReference type="InterPro" id="IPR020617">
    <property type="entry name" value="Thiolase_C"/>
</dbReference>
<dbReference type="PIRSF" id="PIRSF000429">
    <property type="entry name" value="Ac-CoA_Ac_transf"/>
    <property type="match status" value="1"/>
</dbReference>
<comment type="similarity">
    <text evidence="1 4">Belongs to the thiolase-like superfamily. Thiolase family.</text>
</comment>
<evidence type="ECO:0000256" key="3">
    <source>
        <dbReference type="ARBA" id="ARBA00023315"/>
    </source>
</evidence>
<feature type="domain" description="Thiolase N-terminal" evidence="5">
    <location>
        <begin position="5"/>
        <end position="261"/>
    </location>
</feature>
<dbReference type="NCBIfam" id="TIGR01930">
    <property type="entry name" value="AcCoA-C-Actrans"/>
    <property type="match status" value="1"/>
</dbReference>
<dbReference type="InterPro" id="IPR016039">
    <property type="entry name" value="Thiolase-like"/>
</dbReference>
<dbReference type="EMBL" id="JBHLUD010000007">
    <property type="protein sequence ID" value="MFC0544359.1"/>
    <property type="molecule type" value="Genomic_DNA"/>
</dbReference>
<evidence type="ECO:0000313" key="7">
    <source>
        <dbReference type="EMBL" id="MFC0544359.1"/>
    </source>
</evidence>
<dbReference type="CDD" id="cd00751">
    <property type="entry name" value="thiolase"/>
    <property type="match status" value="1"/>
</dbReference>
<dbReference type="SUPFAM" id="SSF53901">
    <property type="entry name" value="Thiolase-like"/>
    <property type="match status" value="2"/>
</dbReference>
<dbReference type="InterPro" id="IPR020616">
    <property type="entry name" value="Thiolase_N"/>
</dbReference>
<proteinExistence type="inferred from homology"/>
<evidence type="ECO:0000256" key="2">
    <source>
        <dbReference type="ARBA" id="ARBA00022679"/>
    </source>
</evidence>
<dbReference type="Proteomes" id="UP001589810">
    <property type="component" value="Unassembled WGS sequence"/>
</dbReference>
<keyword evidence="8" id="KW-1185">Reference proteome</keyword>
<name>A0ABV6MVJ9_9PSEU</name>
<keyword evidence="2 4" id="KW-0808">Transferase</keyword>
<dbReference type="PANTHER" id="PTHR43365:SF1">
    <property type="entry name" value="ACETYL-COA C-ACYLTRANSFERASE"/>
    <property type="match status" value="1"/>
</dbReference>
<evidence type="ECO:0000256" key="1">
    <source>
        <dbReference type="ARBA" id="ARBA00010982"/>
    </source>
</evidence>
<comment type="caution">
    <text evidence="7">The sequence shown here is derived from an EMBL/GenBank/DDBJ whole genome shotgun (WGS) entry which is preliminary data.</text>
</comment>
<gene>
    <name evidence="7" type="ORF">ACFFH7_22835</name>
</gene>
<organism evidence="7 8">
    <name type="scientific">Kutzneria chonburiensis</name>
    <dbReference type="NCBI Taxonomy" id="1483604"/>
    <lineage>
        <taxon>Bacteria</taxon>
        <taxon>Bacillati</taxon>
        <taxon>Actinomycetota</taxon>
        <taxon>Actinomycetes</taxon>
        <taxon>Pseudonocardiales</taxon>
        <taxon>Pseudonocardiaceae</taxon>
        <taxon>Kutzneria</taxon>
    </lineage>
</organism>
<evidence type="ECO:0000313" key="8">
    <source>
        <dbReference type="Proteomes" id="UP001589810"/>
    </source>
</evidence>
<evidence type="ECO:0000259" key="5">
    <source>
        <dbReference type="Pfam" id="PF00108"/>
    </source>
</evidence>
<dbReference type="InterPro" id="IPR002155">
    <property type="entry name" value="Thiolase"/>
</dbReference>
<keyword evidence="3 4" id="KW-0012">Acyltransferase</keyword>
<evidence type="ECO:0000256" key="4">
    <source>
        <dbReference type="RuleBase" id="RU003557"/>
    </source>
</evidence>
<feature type="domain" description="Thiolase C-terminal" evidence="6">
    <location>
        <begin position="270"/>
        <end position="391"/>
    </location>
</feature>
<dbReference type="RefSeq" id="WP_273935851.1">
    <property type="nucleotide sequence ID" value="NZ_CP097263.1"/>
</dbReference>
<protein>
    <submittedName>
        <fullName evidence="7">Thiolase family protein</fullName>
    </submittedName>
</protein>
<dbReference type="Pfam" id="PF00108">
    <property type="entry name" value="Thiolase_N"/>
    <property type="match status" value="1"/>
</dbReference>
<reference evidence="7 8" key="1">
    <citation type="submission" date="2024-09" db="EMBL/GenBank/DDBJ databases">
        <authorList>
            <person name="Sun Q."/>
            <person name="Mori K."/>
        </authorList>
    </citation>
    <scope>NUCLEOTIDE SEQUENCE [LARGE SCALE GENOMIC DNA]</scope>
    <source>
        <strain evidence="7 8">TBRC 1432</strain>
    </source>
</reference>
<evidence type="ECO:0000259" key="6">
    <source>
        <dbReference type="Pfam" id="PF02803"/>
    </source>
</evidence>
<accession>A0ABV6MVJ9</accession>
<dbReference type="PANTHER" id="PTHR43365">
    <property type="entry name" value="BLR7806 PROTEIN"/>
    <property type="match status" value="1"/>
</dbReference>